<sequence length="172" mass="20250">MVHLGTHVYSCKECDFLGHIECILRKEPPSPFCLKDLYSCGKDVARATFPEECVTNEMEKKLVVDDIGHIHVLRLIQSQYYECLGFPANVKSQLHQHTLEEGYSSQVEKCMHCRSETKVRYSCKQCKDIFHKECIMSKDDRKAATEEEQLADIYFMYIERFLFKMFKEEDKE</sequence>
<evidence type="ECO:0000313" key="2">
    <source>
        <dbReference type="Proteomes" id="UP000029120"/>
    </source>
</evidence>
<dbReference type="OrthoDB" id="1112257at2759"/>
<evidence type="ECO:0000313" key="1">
    <source>
        <dbReference type="EMBL" id="KFK40759.1"/>
    </source>
</evidence>
<evidence type="ECO:0008006" key="3">
    <source>
        <dbReference type="Google" id="ProtNLM"/>
    </source>
</evidence>
<keyword evidence="2" id="KW-1185">Reference proteome</keyword>
<dbReference type="EMBL" id="CM002870">
    <property type="protein sequence ID" value="KFK40759.1"/>
    <property type="molecule type" value="Genomic_DNA"/>
</dbReference>
<organism evidence="1 2">
    <name type="scientific">Arabis alpina</name>
    <name type="common">Alpine rock-cress</name>
    <dbReference type="NCBI Taxonomy" id="50452"/>
    <lineage>
        <taxon>Eukaryota</taxon>
        <taxon>Viridiplantae</taxon>
        <taxon>Streptophyta</taxon>
        <taxon>Embryophyta</taxon>
        <taxon>Tracheophyta</taxon>
        <taxon>Spermatophyta</taxon>
        <taxon>Magnoliopsida</taxon>
        <taxon>eudicotyledons</taxon>
        <taxon>Gunneridae</taxon>
        <taxon>Pentapetalae</taxon>
        <taxon>rosids</taxon>
        <taxon>malvids</taxon>
        <taxon>Brassicales</taxon>
        <taxon>Brassicaceae</taxon>
        <taxon>Arabideae</taxon>
        <taxon>Arabis</taxon>
    </lineage>
</organism>
<proteinExistence type="predicted"/>
<dbReference type="SUPFAM" id="SSF57889">
    <property type="entry name" value="Cysteine-rich domain"/>
    <property type="match status" value="1"/>
</dbReference>
<protein>
    <recommendedName>
        <fullName evidence="3">DC1 domain-containing protein</fullName>
    </recommendedName>
</protein>
<dbReference type="Proteomes" id="UP000029120">
    <property type="component" value="Chromosome 2"/>
</dbReference>
<dbReference type="InterPro" id="IPR046349">
    <property type="entry name" value="C1-like_sf"/>
</dbReference>
<gene>
    <name evidence="1" type="ordered locus">AALP_Aa2g037200</name>
</gene>
<reference evidence="2" key="1">
    <citation type="journal article" date="2015" name="Nat. Plants">
        <title>Genome expansion of Arabis alpina linked with retrotransposition and reduced symmetric DNA methylation.</title>
        <authorList>
            <person name="Willing E.M."/>
            <person name="Rawat V."/>
            <person name="Mandakova T."/>
            <person name="Maumus F."/>
            <person name="James G.V."/>
            <person name="Nordstroem K.J."/>
            <person name="Becker C."/>
            <person name="Warthmann N."/>
            <person name="Chica C."/>
            <person name="Szarzynska B."/>
            <person name="Zytnicki M."/>
            <person name="Albani M.C."/>
            <person name="Kiefer C."/>
            <person name="Bergonzi S."/>
            <person name="Castaings L."/>
            <person name="Mateos J.L."/>
            <person name="Berns M.C."/>
            <person name="Bujdoso N."/>
            <person name="Piofczyk T."/>
            <person name="de Lorenzo L."/>
            <person name="Barrero-Sicilia C."/>
            <person name="Mateos I."/>
            <person name="Piednoel M."/>
            <person name="Hagmann J."/>
            <person name="Chen-Min-Tao R."/>
            <person name="Iglesias-Fernandez R."/>
            <person name="Schuster S.C."/>
            <person name="Alonso-Blanco C."/>
            <person name="Roudier F."/>
            <person name="Carbonero P."/>
            <person name="Paz-Ares J."/>
            <person name="Davis S.J."/>
            <person name="Pecinka A."/>
            <person name="Quesneville H."/>
            <person name="Colot V."/>
            <person name="Lysak M.A."/>
            <person name="Weigel D."/>
            <person name="Coupland G."/>
            <person name="Schneeberger K."/>
        </authorList>
    </citation>
    <scope>NUCLEOTIDE SEQUENCE [LARGE SCALE GENOMIC DNA]</scope>
    <source>
        <strain evidence="2">cv. Pajares</strain>
    </source>
</reference>
<name>A0A087HF57_ARAAL</name>
<accession>A0A087HF57</accession>
<dbReference type="Gramene" id="KFK40759">
    <property type="protein sequence ID" value="KFK40759"/>
    <property type="gene ID" value="AALP_AA2G037200"/>
</dbReference>
<dbReference type="AlphaFoldDB" id="A0A087HF57"/>